<dbReference type="EMBL" id="CP002431">
    <property type="protein sequence ID" value="ADU61471.1"/>
    <property type="molecule type" value="Genomic_DNA"/>
</dbReference>
<gene>
    <name evidence="1" type="ordered locus">Daes_0449</name>
</gene>
<proteinExistence type="predicted"/>
<reference evidence="1 2" key="2">
    <citation type="journal article" date="2014" name="Genome Announc.">
        <title>Complete Genome Sequence of the Subsurface, Mesophilic Sulfate-Reducing Bacterium Desulfovibrio aespoeensis Aspo-2.</title>
        <authorList>
            <person name="Pedersen K."/>
            <person name="Bengtsson A."/>
            <person name="Edlund J."/>
            <person name="Rabe L."/>
            <person name="Hazen T."/>
            <person name="Chakraborty R."/>
            <person name="Goodwin L."/>
            <person name="Shapiro N."/>
        </authorList>
    </citation>
    <scope>NUCLEOTIDE SEQUENCE [LARGE SCALE GENOMIC DNA]</scope>
    <source>
        <strain evidence="2">ATCC 700646 / DSM 10631 / Aspo-2</strain>
    </source>
</reference>
<keyword evidence="2" id="KW-1185">Reference proteome</keyword>
<dbReference type="STRING" id="643562.Daes_0449"/>
<dbReference type="InterPro" id="IPR006441">
    <property type="entry name" value="Phage_P2_GpN"/>
</dbReference>
<dbReference type="Pfam" id="PF05125">
    <property type="entry name" value="Phage_cap_P2"/>
    <property type="match status" value="1"/>
</dbReference>
<evidence type="ECO:0000313" key="1">
    <source>
        <dbReference type="EMBL" id="ADU61471.1"/>
    </source>
</evidence>
<dbReference type="Proteomes" id="UP000002191">
    <property type="component" value="Chromosome"/>
</dbReference>
<dbReference type="RefSeq" id="WP_013513408.1">
    <property type="nucleotide sequence ID" value="NC_014844.1"/>
</dbReference>
<organism evidence="1 2">
    <name type="scientific">Pseudodesulfovibrio aespoeensis (strain ATCC 700646 / DSM 10631 / Aspo-2)</name>
    <name type="common">Desulfovibrio aespoeensis</name>
    <dbReference type="NCBI Taxonomy" id="643562"/>
    <lineage>
        <taxon>Bacteria</taxon>
        <taxon>Pseudomonadati</taxon>
        <taxon>Thermodesulfobacteriota</taxon>
        <taxon>Desulfovibrionia</taxon>
        <taxon>Desulfovibrionales</taxon>
        <taxon>Desulfovibrionaceae</taxon>
    </lineage>
</organism>
<sequence>MKPFTELKFSELCAALAEGYGVETAKVTQGFTVAPTVEQRLQDAITEQSEFLPLINVITVSELVGQNVLGSASGPVSGRTDTKVDGNERTPRDVLGLGSFPYQLYQTNSDVYIRYDTLDAWAKFKDFAERYTRYVQERIANDREMAGWYGVDAAADTDMTANPLLQDVNKGWLQYMRAHLPANILIEGATTGEIRIGTTGDFANLDHAVSDLLQGIPRYLRKGLITLVGDELISHEHAGLYKAIGNTPSEKVLATQSLSLLGGLPWMTPSNFPGRGLVITPLKNLSIYVQEESWRRKVEDNPKKDRIEDYNSRNEGYVVEVPEQLVGVEFDNVKISRDGGTTWE</sequence>
<accession>E6VXL3</accession>
<dbReference type="OrthoDB" id="5464529at2"/>
<evidence type="ECO:0000313" key="2">
    <source>
        <dbReference type="Proteomes" id="UP000002191"/>
    </source>
</evidence>
<protein>
    <submittedName>
        <fullName evidence="1">Phage major capsid protein, P2 family</fullName>
    </submittedName>
</protein>
<dbReference type="NCBIfam" id="TIGR01551">
    <property type="entry name" value="major_capsid_P2"/>
    <property type="match status" value="1"/>
</dbReference>
<dbReference type="AlphaFoldDB" id="E6VXL3"/>
<dbReference type="HOGENOM" id="CLU_049296_1_0_7"/>
<name>E6VXL3_PSEA9</name>
<dbReference type="eggNOG" id="ENOG502Z7HY">
    <property type="taxonomic scope" value="Bacteria"/>
</dbReference>
<reference evidence="2" key="1">
    <citation type="submission" date="2010-12" db="EMBL/GenBank/DDBJ databases">
        <title>Complete sequence of Desulfovibrio aespoeensis Aspo-2.</title>
        <authorList>
            <consortium name="US DOE Joint Genome Institute"/>
            <person name="Lucas S."/>
            <person name="Copeland A."/>
            <person name="Lapidus A."/>
            <person name="Cheng J.-F."/>
            <person name="Goodwin L."/>
            <person name="Pitluck S."/>
            <person name="Chertkov O."/>
            <person name="Misra M."/>
            <person name="Detter J.C."/>
            <person name="Han C."/>
            <person name="Tapia R."/>
            <person name="Land M."/>
            <person name="Hauser L."/>
            <person name="Kyrpides N."/>
            <person name="Ivanova N."/>
            <person name="Ovchinnikova G."/>
            <person name="Pedersen K."/>
            <person name="Jagevall S."/>
            <person name="Hazen T."/>
            <person name="Woyke T."/>
        </authorList>
    </citation>
    <scope>NUCLEOTIDE SEQUENCE [LARGE SCALE GENOMIC DNA]</scope>
    <source>
        <strain evidence="2">ATCC 700646 / DSM 10631 / Aspo-2</strain>
    </source>
</reference>
<dbReference type="KEGG" id="das:Daes_0449"/>